<feature type="active site" description="Proton donor" evidence="10">
    <location>
        <position position="50"/>
    </location>
</feature>
<evidence type="ECO:0000256" key="2">
    <source>
        <dbReference type="ARBA" id="ARBA00007905"/>
    </source>
</evidence>
<proteinExistence type="inferred from homology"/>
<keyword evidence="4" id="KW-0859">Xylose metabolism</keyword>
<dbReference type="PROSITE" id="PS00063">
    <property type="entry name" value="ALDOKETO_REDUCTASE_3"/>
    <property type="match status" value="1"/>
</dbReference>
<dbReference type="RefSeq" id="XP_016235351.1">
    <property type="nucleotide sequence ID" value="XM_016379524.1"/>
</dbReference>
<evidence type="ECO:0000256" key="9">
    <source>
        <dbReference type="ARBA" id="ARBA00049485"/>
    </source>
</evidence>
<dbReference type="Gene3D" id="3.20.20.100">
    <property type="entry name" value="NADP-dependent oxidoreductase domain"/>
    <property type="match status" value="1"/>
</dbReference>
<dbReference type="STRING" id="91928.A0A0D2B900"/>
<dbReference type="InterPro" id="IPR023210">
    <property type="entry name" value="NADP_OxRdtase_dom"/>
</dbReference>
<accession>A0A0D2B900</accession>
<dbReference type="FunFam" id="3.20.20.100:FF:000007">
    <property type="entry name" value="NAD(P)H-dependent D-xylose reductase xyl1"/>
    <property type="match status" value="1"/>
</dbReference>
<dbReference type="GO" id="GO:0016491">
    <property type="term" value="F:oxidoreductase activity"/>
    <property type="evidence" value="ECO:0007669"/>
    <property type="project" value="UniProtKB-KW"/>
</dbReference>
<sequence>MGLDTITLASGHQMPLVGFGMWKVPADKAADIVYNAIREGYRLFDGAYDYQNEKEAGEGIRRAIKDGLVKRDEIFVTTKLWNNYHQKDHALQMAKAQNEAWGLDYIDLYLIHFPVALKYIEPEKLKYPAWWMDVEHKVIETAPIPLQETWQALEEVVDMGIAKSIGISNAQAQTLYDIQRYARHPISSLQIEHHPYLVQPELVELAQEEKIAITAYSSFGPQSFLELPTAFRARAKDVSLLFDVDAVKKAAARVGRTPAQVLLRWATQRNIAVIPKSNNSTRLQQNLEVGSDSFTLTSEEIVSISALDKGLRFNDPGFYLDKPLRIFA</sequence>
<evidence type="ECO:0000256" key="12">
    <source>
        <dbReference type="PIRSR" id="PIRSR000097-3"/>
    </source>
</evidence>
<organism evidence="14 15">
    <name type="scientific">Exophiala spinifera</name>
    <dbReference type="NCBI Taxonomy" id="91928"/>
    <lineage>
        <taxon>Eukaryota</taxon>
        <taxon>Fungi</taxon>
        <taxon>Dikarya</taxon>
        <taxon>Ascomycota</taxon>
        <taxon>Pezizomycotina</taxon>
        <taxon>Eurotiomycetes</taxon>
        <taxon>Chaetothyriomycetidae</taxon>
        <taxon>Chaetothyriales</taxon>
        <taxon>Herpotrichiellaceae</taxon>
        <taxon>Exophiala</taxon>
    </lineage>
</organism>
<comment type="catalytic activity">
    <reaction evidence="8">
        <text>xylitol + NADP(+) = D-xylose + NADPH + H(+)</text>
        <dbReference type="Rhea" id="RHEA:27445"/>
        <dbReference type="ChEBI" id="CHEBI:15378"/>
        <dbReference type="ChEBI" id="CHEBI:17151"/>
        <dbReference type="ChEBI" id="CHEBI:53455"/>
        <dbReference type="ChEBI" id="CHEBI:57783"/>
        <dbReference type="ChEBI" id="CHEBI:58349"/>
        <dbReference type="EC" id="1.1.1.307"/>
    </reaction>
</comment>
<comment type="similarity">
    <text evidence="2">Belongs to the aldo/keto reductase family.</text>
</comment>
<evidence type="ECO:0000256" key="1">
    <source>
        <dbReference type="ARBA" id="ARBA00004722"/>
    </source>
</evidence>
<evidence type="ECO:0000256" key="11">
    <source>
        <dbReference type="PIRSR" id="PIRSR000097-2"/>
    </source>
</evidence>
<dbReference type="Proteomes" id="UP000053328">
    <property type="component" value="Unassembled WGS sequence"/>
</dbReference>
<dbReference type="Pfam" id="PF00248">
    <property type="entry name" value="Aldo_ket_red"/>
    <property type="match status" value="1"/>
</dbReference>
<dbReference type="OrthoDB" id="416253at2759"/>
<evidence type="ECO:0000256" key="4">
    <source>
        <dbReference type="ARBA" id="ARBA00022629"/>
    </source>
</evidence>
<evidence type="ECO:0000256" key="7">
    <source>
        <dbReference type="ARBA" id="ARBA00025065"/>
    </source>
</evidence>
<name>A0A0D2B900_9EURO</name>
<dbReference type="GeneID" id="27332263"/>
<dbReference type="InterPro" id="IPR018170">
    <property type="entry name" value="Aldo/ket_reductase_CS"/>
</dbReference>
<evidence type="ECO:0000256" key="8">
    <source>
        <dbReference type="ARBA" id="ARBA00047534"/>
    </source>
</evidence>
<comment type="function">
    <text evidence="7">Catalyzes the initial reaction in the xylose utilization pathway by reducing D-xylose into xylitol. Xylose is a major component of hemicelluloses such as xylan. Most fungi utilize D-xylose via three enzymatic reactions, xylose reductase (XR), xylitol dehydrogenase (XDH), and xylulokinase, to form xylulose 5-phosphate, which enters pentose phosphate pathway.</text>
</comment>
<dbReference type="GO" id="GO:0042732">
    <property type="term" value="P:D-xylose metabolic process"/>
    <property type="evidence" value="ECO:0007669"/>
    <property type="project" value="UniProtKB-KW"/>
</dbReference>
<dbReference type="PROSITE" id="PS00798">
    <property type="entry name" value="ALDOKETO_REDUCTASE_1"/>
    <property type="match status" value="1"/>
</dbReference>
<keyword evidence="6" id="KW-0520">NAD</keyword>
<comment type="catalytic activity">
    <reaction evidence="9">
        <text>xylitol + NAD(+) = D-xylose + NADH + H(+)</text>
        <dbReference type="Rhea" id="RHEA:27441"/>
        <dbReference type="ChEBI" id="CHEBI:15378"/>
        <dbReference type="ChEBI" id="CHEBI:17151"/>
        <dbReference type="ChEBI" id="CHEBI:53455"/>
        <dbReference type="ChEBI" id="CHEBI:57540"/>
        <dbReference type="ChEBI" id="CHEBI:57945"/>
        <dbReference type="EC" id="1.1.1.307"/>
    </reaction>
</comment>
<evidence type="ECO:0000256" key="10">
    <source>
        <dbReference type="PIRSR" id="PIRSR000097-1"/>
    </source>
</evidence>
<dbReference type="SUPFAM" id="SSF51430">
    <property type="entry name" value="NAD(P)-linked oxidoreductase"/>
    <property type="match status" value="1"/>
</dbReference>
<reference evidence="14 15" key="1">
    <citation type="submission" date="2015-01" db="EMBL/GenBank/DDBJ databases">
        <title>The Genome Sequence of Exophiala spinifera CBS89968.</title>
        <authorList>
            <consortium name="The Broad Institute Genomics Platform"/>
            <person name="Cuomo C."/>
            <person name="de Hoog S."/>
            <person name="Gorbushina A."/>
            <person name="Stielow B."/>
            <person name="Teixiera M."/>
            <person name="Abouelleil A."/>
            <person name="Chapman S.B."/>
            <person name="Priest M."/>
            <person name="Young S.K."/>
            <person name="Wortman J."/>
            <person name="Nusbaum C."/>
            <person name="Birren B."/>
        </authorList>
    </citation>
    <scope>NUCLEOTIDE SEQUENCE [LARGE SCALE GENOMIC DNA]</scope>
    <source>
        <strain evidence="14 15">CBS 89968</strain>
    </source>
</reference>
<gene>
    <name evidence="14" type="ORF">PV08_05180</name>
</gene>
<keyword evidence="4" id="KW-0119">Carbohydrate metabolism</keyword>
<dbReference type="PRINTS" id="PR00069">
    <property type="entry name" value="ALDKETRDTASE"/>
</dbReference>
<dbReference type="InterPro" id="IPR020471">
    <property type="entry name" value="AKR"/>
</dbReference>
<evidence type="ECO:0000256" key="5">
    <source>
        <dbReference type="ARBA" id="ARBA00023002"/>
    </source>
</evidence>
<evidence type="ECO:0000256" key="6">
    <source>
        <dbReference type="ARBA" id="ARBA00023027"/>
    </source>
</evidence>
<feature type="binding site" evidence="11">
    <location>
        <position position="112"/>
    </location>
    <ligand>
        <name>substrate</name>
    </ligand>
</feature>
<feature type="domain" description="NADP-dependent oxidoreductase" evidence="13">
    <location>
        <begin position="18"/>
        <end position="308"/>
    </location>
</feature>
<dbReference type="VEuPathDB" id="FungiDB:PV08_05180"/>
<dbReference type="AlphaFoldDB" id="A0A0D2B900"/>
<evidence type="ECO:0000313" key="14">
    <source>
        <dbReference type="EMBL" id="KIW15135.1"/>
    </source>
</evidence>
<dbReference type="HOGENOM" id="CLU_023205_0_0_1"/>
<keyword evidence="5" id="KW-0560">Oxidoreductase</keyword>
<dbReference type="EMBL" id="KN847495">
    <property type="protein sequence ID" value="KIW15135.1"/>
    <property type="molecule type" value="Genomic_DNA"/>
</dbReference>
<feature type="site" description="Lowers pKa of active site Tyr" evidence="12">
    <location>
        <position position="79"/>
    </location>
</feature>
<dbReference type="PIRSF" id="PIRSF000097">
    <property type="entry name" value="AKR"/>
    <property type="match status" value="1"/>
</dbReference>
<evidence type="ECO:0000259" key="13">
    <source>
        <dbReference type="Pfam" id="PF00248"/>
    </source>
</evidence>
<dbReference type="InterPro" id="IPR036812">
    <property type="entry name" value="NAD(P)_OxRdtase_dom_sf"/>
</dbReference>
<keyword evidence="15" id="KW-1185">Reference proteome</keyword>
<protein>
    <recommendedName>
        <fullName evidence="3">D-xylose reductase [NAD(P)H]</fullName>
        <ecNumber evidence="3">1.1.1.307</ecNumber>
    </recommendedName>
</protein>
<evidence type="ECO:0000256" key="3">
    <source>
        <dbReference type="ARBA" id="ARBA00012845"/>
    </source>
</evidence>
<comment type="pathway">
    <text evidence="1">Carbohydrate metabolism; D-xylose degradation.</text>
</comment>
<dbReference type="PANTHER" id="PTHR11732">
    <property type="entry name" value="ALDO/KETO REDUCTASE"/>
    <property type="match status" value="1"/>
</dbReference>
<evidence type="ECO:0000313" key="15">
    <source>
        <dbReference type="Proteomes" id="UP000053328"/>
    </source>
</evidence>
<dbReference type="EC" id="1.1.1.307" evidence="3"/>